<evidence type="ECO:0000313" key="1">
    <source>
        <dbReference type="EMBL" id="PWA70350.1"/>
    </source>
</evidence>
<proteinExistence type="predicted"/>
<dbReference type="AlphaFoldDB" id="A0A2U1NA18"/>
<comment type="caution">
    <text evidence="1">The sequence shown here is derived from an EMBL/GenBank/DDBJ whole genome shotgun (WGS) entry which is preliminary data.</text>
</comment>
<name>A0A2U1NA18_ARTAN</name>
<evidence type="ECO:0000313" key="2">
    <source>
        <dbReference type="Proteomes" id="UP000245207"/>
    </source>
</evidence>
<organism evidence="1 2">
    <name type="scientific">Artemisia annua</name>
    <name type="common">Sweet wormwood</name>
    <dbReference type="NCBI Taxonomy" id="35608"/>
    <lineage>
        <taxon>Eukaryota</taxon>
        <taxon>Viridiplantae</taxon>
        <taxon>Streptophyta</taxon>
        <taxon>Embryophyta</taxon>
        <taxon>Tracheophyta</taxon>
        <taxon>Spermatophyta</taxon>
        <taxon>Magnoliopsida</taxon>
        <taxon>eudicotyledons</taxon>
        <taxon>Gunneridae</taxon>
        <taxon>Pentapetalae</taxon>
        <taxon>asterids</taxon>
        <taxon>campanulids</taxon>
        <taxon>Asterales</taxon>
        <taxon>Asteraceae</taxon>
        <taxon>Asteroideae</taxon>
        <taxon>Anthemideae</taxon>
        <taxon>Artemisiinae</taxon>
        <taxon>Artemisia</taxon>
    </lineage>
</organism>
<reference evidence="1 2" key="1">
    <citation type="journal article" date="2018" name="Mol. Plant">
        <title>The genome of Artemisia annua provides insight into the evolution of Asteraceae family and artemisinin biosynthesis.</title>
        <authorList>
            <person name="Shen Q."/>
            <person name="Zhang L."/>
            <person name="Liao Z."/>
            <person name="Wang S."/>
            <person name="Yan T."/>
            <person name="Shi P."/>
            <person name="Liu M."/>
            <person name="Fu X."/>
            <person name="Pan Q."/>
            <person name="Wang Y."/>
            <person name="Lv Z."/>
            <person name="Lu X."/>
            <person name="Zhang F."/>
            <person name="Jiang W."/>
            <person name="Ma Y."/>
            <person name="Chen M."/>
            <person name="Hao X."/>
            <person name="Li L."/>
            <person name="Tang Y."/>
            <person name="Lv G."/>
            <person name="Zhou Y."/>
            <person name="Sun X."/>
            <person name="Brodelius P.E."/>
            <person name="Rose J.K.C."/>
            <person name="Tang K."/>
        </authorList>
    </citation>
    <scope>NUCLEOTIDE SEQUENCE [LARGE SCALE GENOMIC DNA]</scope>
    <source>
        <strain evidence="2">cv. Huhao1</strain>
        <tissue evidence="1">Leaf</tissue>
    </source>
</reference>
<sequence>MDDSQDKTEHVFNSRDCMSENQVLCTVVYASNYASESKRLWNELGTQKNIVDDIPWVILGDFNVTLKVCEHSNGSSNPTNEMTDFQDCVAAIEMKDTLSSRIQFSWTKSLKFPNCRTLKKLDRIMVNENFLDKFPLVHEKILPYIISDHSSVVILIPDGMPTTRRAFRISNFITDKKEFLPTIQGVWNAYNEDVKIESVSHYRNNQNLLLMGDGDLSYSESLERAFGAHNHFITTTTGWLKKNPEYRSDKTEDHHGIVPPELWEGGPDCLCNKTKDHHGVVTPQLWEGGSPNSETRNAYREVRRLPIVPKVDATLEKVLAAAWQNSQEVSSCLGKGTLMNVLNILRTELGRVQLGDFDLYYKDHAMREHKPNRTHLD</sequence>
<keyword evidence="1" id="KW-0548">Nucleotidyltransferase</keyword>
<keyword evidence="2" id="KW-1185">Reference proteome</keyword>
<dbReference type="PANTHER" id="PTHR33710">
    <property type="entry name" value="BNAC02G09200D PROTEIN"/>
    <property type="match status" value="1"/>
</dbReference>
<protein>
    <submittedName>
        <fullName evidence="1">RNA-directed DNA polymerase, eukaryota, Reverse transcriptase zinc-binding domain protein</fullName>
    </submittedName>
</protein>
<dbReference type="PANTHER" id="PTHR33710:SF71">
    <property type="entry name" value="ENDONUCLEASE_EXONUCLEASE_PHOSPHATASE DOMAIN-CONTAINING PROTEIN"/>
    <property type="match status" value="1"/>
</dbReference>
<dbReference type="Proteomes" id="UP000245207">
    <property type="component" value="Unassembled WGS sequence"/>
</dbReference>
<keyword evidence="1" id="KW-0808">Transferase</keyword>
<dbReference type="Gene3D" id="3.60.10.10">
    <property type="entry name" value="Endonuclease/exonuclease/phosphatase"/>
    <property type="match status" value="1"/>
</dbReference>
<dbReference type="EMBL" id="PKPP01003258">
    <property type="protein sequence ID" value="PWA70350.1"/>
    <property type="molecule type" value="Genomic_DNA"/>
</dbReference>
<accession>A0A2U1NA18</accession>
<dbReference type="InterPro" id="IPR036691">
    <property type="entry name" value="Endo/exonu/phosph_ase_sf"/>
</dbReference>
<dbReference type="SUPFAM" id="SSF56219">
    <property type="entry name" value="DNase I-like"/>
    <property type="match status" value="1"/>
</dbReference>
<dbReference type="STRING" id="35608.A0A2U1NA18"/>
<gene>
    <name evidence="1" type="ORF">CTI12_AA289290</name>
</gene>
<keyword evidence="1" id="KW-0695">RNA-directed DNA polymerase</keyword>
<dbReference type="OrthoDB" id="1932741at2759"/>
<dbReference type="GO" id="GO:0003964">
    <property type="term" value="F:RNA-directed DNA polymerase activity"/>
    <property type="evidence" value="ECO:0007669"/>
    <property type="project" value="UniProtKB-KW"/>
</dbReference>